<evidence type="ECO:0000313" key="9">
    <source>
        <dbReference type="EMBL" id="MCQ4771027.1"/>
    </source>
</evidence>
<feature type="domain" description="Acyltransferase 3" evidence="8">
    <location>
        <begin position="17"/>
        <end position="323"/>
    </location>
</feature>
<dbReference type="Pfam" id="PF01757">
    <property type="entry name" value="Acyl_transf_3"/>
    <property type="match status" value="1"/>
</dbReference>
<name>A0AAW5JPB3_9FIRM</name>
<feature type="transmembrane region" description="Helical" evidence="7">
    <location>
        <begin position="307"/>
        <end position="329"/>
    </location>
</feature>
<evidence type="ECO:0000256" key="5">
    <source>
        <dbReference type="ARBA" id="ARBA00022989"/>
    </source>
</evidence>
<feature type="transmembrane region" description="Helical" evidence="7">
    <location>
        <begin position="95"/>
        <end position="113"/>
    </location>
</feature>
<dbReference type="GO" id="GO:0016413">
    <property type="term" value="F:O-acetyltransferase activity"/>
    <property type="evidence" value="ECO:0007669"/>
    <property type="project" value="TreeGrafter"/>
</dbReference>
<keyword evidence="6 7" id="KW-0472">Membrane</keyword>
<dbReference type="EMBL" id="JANFYS010000023">
    <property type="protein sequence ID" value="MCQ4771027.1"/>
    <property type="molecule type" value="Genomic_DNA"/>
</dbReference>
<dbReference type="AlphaFoldDB" id="A0AAW5JPB3"/>
<feature type="transmembrane region" description="Helical" evidence="7">
    <location>
        <begin position="21"/>
        <end position="42"/>
    </location>
</feature>
<feature type="transmembrane region" description="Helical" evidence="7">
    <location>
        <begin position="276"/>
        <end position="295"/>
    </location>
</feature>
<evidence type="ECO:0000256" key="7">
    <source>
        <dbReference type="SAM" id="Phobius"/>
    </source>
</evidence>
<comment type="subcellular location">
    <subcellularLocation>
        <location evidence="1">Cell membrane</location>
        <topology evidence="1">Multi-pass membrane protein</topology>
    </subcellularLocation>
</comment>
<dbReference type="Proteomes" id="UP001204562">
    <property type="component" value="Unassembled WGS sequence"/>
</dbReference>
<accession>A0AAW5JPB3</accession>
<comment type="similarity">
    <text evidence="2">Belongs to the acyltransferase 3 family.</text>
</comment>
<keyword evidence="9" id="KW-0808">Transferase</keyword>
<keyword evidence="9" id="KW-0012">Acyltransferase</keyword>
<feature type="transmembrane region" description="Helical" evidence="7">
    <location>
        <begin position="54"/>
        <end position="75"/>
    </location>
</feature>
<keyword evidence="4 7" id="KW-0812">Transmembrane</keyword>
<feature type="transmembrane region" description="Helical" evidence="7">
    <location>
        <begin position="196"/>
        <end position="213"/>
    </location>
</feature>
<protein>
    <submittedName>
        <fullName evidence="9">Acyltransferase family protein</fullName>
    </submittedName>
</protein>
<dbReference type="PANTHER" id="PTHR40074:SF2">
    <property type="entry name" value="O-ACETYLTRANSFERASE WECH"/>
    <property type="match status" value="1"/>
</dbReference>
<evidence type="ECO:0000256" key="2">
    <source>
        <dbReference type="ARBA" id="ARBA00007400"/>
    </source>
</evidence>
<dbReference type="InterPro" id="IPR002656">
    <property type="entry name" value="Acyl_transf_3_dom"/>
</dbReference>
<dbReference type="GO" id="GO:0005886">
    <property type="term" value="C:plasma membrane"/>
    <property type="evidence" value="ECO:0007669"/>
    <property type="project" value="UniProtKB-SubCell"/>
</dbReference>
<evidence type="ECO:0000256" key="3">
    <source>
        <dbReference type="ARBA" id="ARBA00022475"/>
    </source>
</evidence>
<evidence type="ECO:0000256" key="1">
    <source>
        <dbReference type="ARBA" id="ARBA00004651"/>
    </source>
</evidence>
<feature type="transmembrane region" description="Helical" evidence="7">
    <location>
        <begin position="163"/>
        <end position="184"/>
    </location>
</feature>
<keyword evidence="3" id="KW-1003">Cell membrane</keyword>
<organism evidence="9 10">
    <name type="scientific">Intestinimonas massiliensis</name>
    <name type="common">ex Afouda et al. 2020</name>
    <dbReference type="NCBI Taxonomy" id="1673721"/>
    <lineage>
        <taxon>Bacteria</taxon>
        <taxon>Bacillati</taxon>
        <taxon>Bacillota</taxon>
        <taxon>Clostridia</taxon>
        <taxon>Eubacteriales</taxon>
        <taxon>Intestinimonas</taxon>
    </lineage>
</organism>
<evidence type="ECO:0000256" key="6">
    <source>
        <dbReference type="ARBA" id="ARBA00023136"/>
    </source>
</evidence>
<sequence length="340" mass="37970">MDTLLERPTAGRTGRLAWADLLRVLATFAVVLLHTSTTWLALAEEGSAEWTALMAWDGLTRWCVPVFVLLSGAFLLDPNKPLTVRFLLRSRLPRILAALLAWGFFYNLIYFRKAGVAGVRNALLLTLRGQTEYHLWYLYMLLGLYLLTPVLRGLVRGCSRRELEWLLALWFLAGLLLPTVLSYFPSVGAQSWLKQLELPLIGGYPGYYVAGYYLRTYDLRPRVRYAVYALGLSGLAATLALGSDVYGYLTPNVACTACALFLLCRQCRLRPSRVAGLSDCSFGVYLSHVFFLMLLNHFGLTTLRFTSWLSAPLLSLAVFFCAAGTARALRKLPVVGAYIT</sequence>
<proteinExistence type="inferred from homology"/>
<keyword evidence="5 7" id="KW-1133">Transmembrane helix</keyword>
<reference evidence="9" key="1">
    <citation type="submission" date="2022-06" db="EMBL/GenBank/DDBJ databases">
        <title>Isolation of gut microbiota from human fecal samples.</title>
        <authorList>
            <person name="Pamer E.G."/>
            <person name="Barat B."/>
            <person name="Waligurski E."/>
            <person name="Medina S."/>
            <person name="Paddock L."/>
            <person name="Mostad J."/>
        </authorList>
    </citation>
    <scope>NUCLEOTIDE SEQUENCE</scope>
    <source>
        <strain evidence="9">DFI.9.91</strain>
    </source>
</reference>
<dbReference type="RefSeq" id="WP_256304323.1">
    <property type="nucleotide sequence ID" value="NZ_JANFYS010000023.1"/>
</dbReference>
<dbReference type="GO" id="GO:0009246">
    <property type="term" value="P:enterobacterial common antigen biosynthetic process"/>
    <property type="evidence" value="ECO:0007669"/>
    <property type="project" value="TreeGrafter"/>
</dbReference>
<evidence type="ECO:0000259" key="8">
    <source>
        <dbReference type="Pfam" id="PF01757"/>
    </source>
</evidence>
<evidence type="ECO:0000256" key="4">
    <source>
        <dbReference type="ARBA" id="ARBA00022692"/>
    </source>
</evidence>
<evidence type="ECO:0000313" key="10">
    <source>
        <dbReference type="Proteomes" id="UP001204562"/>
    </source>
</evidence>
<gene>
    <name evidence="9" type="ORF">NE579_11225</name>
</gene>
<feature type="transmembrane region" description="Helical" evidence="7">
    <location>
        <begin position="225"/>
        <end position="242"/>
    </location>
</feature>
<dbReference type="PANTHER" id="PTHR40074">
    <property type="entry name" value="O-ACETYLTRANSFERASE WECH"/>
    <property type="match status" value="1"/>
</dbReference>
<comment type="caution">
    <text evidence="9">The sequence shown here is derived from an EMBL/GenBank/DDBJ whole genome shotgun (WGS) entry which is preliminary data.</text>
</comment>
<feature type="transmembrane region" description="Helical" evidence="7">
    <location>
        <begin position="133"/>
        <end position="151"/>
    </location>
</feature>